<keyword evidence="3" id="KW-0274">FAD</keyword>
<evidence type="ECO:0000313" key="7">
    <source>
        <dbReference type="Proteomes" id="UP000076874"/>
    </source>
</evidence>
<dbReference type="InterPro" id="IPR006093">
    <property type="entry name" value="Oxy_OxRdtase_FAD_BS"/>
</dbReference>
<evidence type="ECO:0000256" key="3">
    <source>
        <dbReference type="ARBA" id="ARBA00022827"/>
    </source>
</evidence>
<evidence type="ECO:0000313" key="6">
    <source>
        <dbReference type="EMBL" id="OAA54588.1"/>
    </source>
</evidence>
<keyword evidence="4" id="KW-0560">Oxidoreductase</keyword>
<reference evidence="6 7" key="1">
    <citation type="journal article" date="2016" name="Genome Biol. Evol.">
        <title>Divergent and convergent evolution of fungal pathogenicity.</title>
        <authorList>
            <person name="Shang Y."/>
            <person name="Xiao G."/>
            <person name="Zheng P."/>
            <person name="Cen K."/>
            <person name="Zhan S."/>
            <person name="Wang C."/>
        </authorList>
    </citation>
    <scope>NUCLEOTIDE SEQUENCE [LARGE SCALE GENOMIC DNA]</scope>
    <source>
        <strain evidence="6 7">RCEF 264</strain>
    </source>
</reference>
<dbReference type="GO" id="GO:0071949">
    <property type="term" value="F:FAD binding"/>
    <property type="evidence" value="ECO:0007669"/>
    <property type="project" value="InterPro"/>
</dbReference>
<dbReference type="InterPro" id="IPR016167">
    <property type="entry name" value="FAD-bd_PCMH_sub1"/>
</dbReference>
<dbReference type="EMBL" id="AZHD01000023">
    <property type="protein sequence ID" value="OAA54588.1"/>
    <property type="molecule type" value="Genomic_DNA"/>
</dbReference>
<dbReference type="Gene3D" id="3.30.465.10">
    <property type="match status" value="1"/>
</dbReference>
<dbReference type="Proteomes" id="UP000076874">
    <property type="component" value="Unassembled WGS sequence"/>
</dbReference>
<dbReference type="PANTHER" id="PTHR42973:SF7">
    <property type="entry name" value="FAD-BINDING PCMH-TYPE DOMAIN-CONTAINING PROTEIN"/>
    <property type="match status" value="1"/>
</dbReference>
<dbReference type="OrthoDB" id="415825at2759"/>
<evidence type="ECO:0000259" key="5">
    <source>
        <dbReference type="PROSITE" id="PS51387"/>
    </source>
</evidence>
<evidence type="ECO:0000256" key="4">
    <source>
        <dbReference type="ARBA" id="ARBA00023002"/>
    </source>
</evidence>
<organism evidence="6 7">
    <name type="scientific">Niveomyces insectorum RCEF 264</name>
    <dbReference type="NCBI Taxonomy" id="1081102"/>
    <lineage>
        <taxon>Eukaryota</taxon>
        <taxon>Fungi</taxon>
        <taxon>Dikarya</taxon>
        <taxon>Ascomycota</taxon>
        <taxon>Pezizomycotina</taxon>
        <taxon>Sordariomycetes</taxon>
        <taxon>Hypocreomycetidae</taxon>
        <taxon>Hypocreales</taxon>
        <taxon>Cordycipitaceae</taxon>
        <taxon>Niveomyces</taxon>
    </lineage>
</organism>
<keyword evidence="7" id="KW-1185">Reference proteome</keyword>
<dbReference type="SUPFAM" id="SSF56176">
    <property type="entry name" value="FAD-binding/transporter-associated domain-like"/>
    <property type="match status" value="1"/>
</dbReference>
<dbReference type="InterPro" id="IPR016166">
    <property type="entry name" value="FAD-bd_PCMH"/>
</dbReference>
<name>A0A167MNW0_9HYPO</name>
<dbReference type="InterPro" id="IPR016169">
    <property type="entry name" value="FAD-bd_PCMH_sub2"/>
</dbReference>
<dbReference type="PROSITE" id="PS51387">
    <property type="entry name" value="FAD_PCMH"/>
    <property type="match status" value="1"/>
</dbReference>
<sequence length="470" mass="50693">MSTQTNGLPPFGCEMHLTETSGYVKRWSNAHIAPPKVVVVPNTEDDVVVALRYAQNHKLRVVVAGGGHAPFVPVSQETLYLDMRHFKSISLDKEASTVTVGGGVLVGELLPALTAQGFYTTLPYANSVGVVGSVMGGGNNPFNSLHGFVVDNVERAHIITASDGATHDISPSSSDGDERALFAALCGAGFGLGVVTSLTLRVYPLSALTLDEGDKVWQRRVIFQGAAVRDAARALLSLLPVRGPLAVALLYRRNPQTGAPIAVLVVHYFGPFAEAEKSDAARVLRAPEVTQKAVMAITAGVTVTEINALGKDAEARGGAKMLDSTFASSLDEDTIVALFENYVAFTDGRPDTWKSSASIAAWDTTKTIEMGSLKKKKGDFFQPRDRGLLLIQVSWSEKSEREEELKLHLADMRNIFLRGQSGPVMRFANNLSLPADLKEFYSADQIQELQKIKQRWDPTGLLWSPASGTV</sequence>
<dbReference type="Gene3D" id="3.30.43.10">
    <property type="entry name" value="Uridine Diphospho-n-acetylenolpyruvylglucosamine Reductase, domain 2"/>
    <property type="match status" value="1"/>
</dbReference>
<dbReference type="STRING" id="1081102.A0A167MNW0"/>
<dbReference type="PROSITE" id="PS00862">
    <property type="entry name" value="OX2_COVAL_FAD"/>
    <property type="match status" value="1"/>
</dbReference>
<dbReference type="InterPro" id="IPR050416">
    <property type="entry name" value="FAD-linked_Oxidoreductase"/>
</dbReference>
<protein>
    <submittedName>
        <fullName evidence="6">FAD binding domain protein</fullName>
    </submittedName>
</protein>
<dbReference type="InterPro" id="IPR036318">
    <property type="entry name" value="FAD-bd_PCMH-like_sf"/>
</dbReference>
<evidence type="ECO:0000256" key="1">
    <source>
        <dbReference type="ARBA" id="ARBA00005466"/>
    </source>
</evidence>
<comment type="caution">
    <text evidence="6">The sequence shown here is derived from an EMBL/GenBank/DDBJ whole genome shotgun (WGS) entry which is preliminary data.</text>
</comment>
<keyword evidence="2" id="KW-0285">Flavoprotein</keyword>
<evidence type="ECO:0000256" key="2">
    <source>
        <dbReference type="ARBA" id="ARBA00022630"/>
    </source>
</evidence>
<dbReference type="Pfam" id="PF01565">
    <property type="entry name" value="FAD_binding_4"/>
    <property type="match status" value="1"/>
</dbReference>
<proteinExistence type="inferred from homology"/>
<gene>
    <name evidence="6" type="ORF">SPI_08834</name>
</gene>
<dbReference type="GO" id="GO:0016491">
    <property type="term" value="F:oxidoreductase activity"/>
    <property type="evidence" value="ECO:0007669"/>
    <property type="project" value="UniProtKB-KW"/>
</dbReference>
<comment type="similarity">
    <text evidence="1">Belongs to the oxygen-dependent FAD-linked oxidoreductase family.</text>
</comment>
<accession>A0A167MNW0</accession>
<dbReference type="InterPro" id="IPR006094">
    <property type="entry name" value="Oxid_FAD_bind_N"/>
</dbReference>
<dbReference type="AlphaFoldDB" id="A0A167MNW0"/>
<feature type="domain" description="FAD-binding PCMH-type" evidence="5">
    <location>
        <begin position="31"/>
        <end position="205"/>
    </location>
</feature>
<dbReference type="Gene3D" id="3.40.462.20">
    <property type="match status" value="1"/>
</dbReference>
<dbReference type="PANTHER" id="PTHR42973">
    <property type="entry name" value="BINDING OXIDOREDUCTASE, PUTATIVE (AFU_ORTHOLOGUE AFUA_1G17690)-RELATED"/>
    <property type="match status" value="1"/>
</dbReference>